<dbReference type="HOGENOM" id="CLU_3034484_0_0_1"/>
<dbReference type="AlphaFoldDB" id="E9HU01"/>
<dbReference type="Proteomes" id="UP000000305">
    <property type="component" value="Unassembled WGS sequence"/>
</dbReference>
<proteinExistence type="predicted"/>
<sequence length="55" mass="6720">MKLLRSRESSMDVDYWMASFLKEMELVECAYWTSFVDPRRLRLPILSDGIHRRFH</sequence>
<keyword evidence="2" id="KW-1185">Reference proteome</keyword>
<dbReference type="InParanoid" id="E9HU01"/>
<dbReference type="EMBL" id="GL732792">
    <property type="protein sequence ID" value="EFX64781.1"/>
    <property type="molecule type" value="Genomic_DNA"/>
</dbReference>
<accession>E9HU01</accession>
<gene>
    <name evidence="1" type="ORF">DAPPUDRAFT_265793</name>
</gene>
<protein>
    <submittedName>
        <fullName evidence="1">Uncharacterized protein</fullName>
    </submittedName>
</protein>
<dbReference type="KEGG" id="dpx:DAPPUDRAFT_265793"/>
<name>E9HU01_DAPPU</name>
<reference evidence="1 2" key="1">
    <citation type="journal article" date="2011" name="Science">
        <title>The ecoresponsive genome of Daphnia pulex.</title>
        <authorList>
            <person name="Colbourne J.K."/>
            <person name="Pfrender M.E."/>
            <person name="Gilbert D."/>
            <person name="Thomas W.K."/>
            <person name="Tucker A."/>
            <person name="Oakley T.H."/>
            <person name="Tokishita S."/>
            <person name="Aerts A."/>
            <person name="Arnold G.J."/>
            <person name="Basu M.K."/>
            <person name="Bauer D.J."/>
            <person name="Caceres C.E."/>
            <person name="Carmel L."/>
            <person name="Casola C."/>
            <person name="Choi J.H."/>
            <person name="Detter J.C."/>
            <person name="Dong Q."/>
            <person name="Dusheyko S."/>
            <person name="Eads B.D."/>
            <person name="Frohlich T."/>
            <person name="Geiler-Samerotte K.A."/>
            <person name="Gerlach D."/>
            <person name="Hatcher P."/>
            <person name="Jogdeo S."/>
            <person name="Krijgsveld J."/>
            <person name="Kriventseva E.V."/>
            <person name="Kultz D."/>
            <person name="Laforsch C."/>
            <person name="Lindquist E."/>
            <person name="Lopez J."/>
            <person name="Manak J.R."/>
            <person name="Muller J."/>
            <person name="Pangilinan J."/>
            <person name="Patwardhan R.P."/>
            <person name="Pitluck S."/>
            <person name="Pritham E.J."/>
            <person name="Rechtsteiner A."/>
            <person name="Rho M."/>
            <person name="Rogozin I.B."/>
            <person name="Sakarya O."/>
            <person name="Salamov A."/>
            <person name="Schaack S."/>
            <person name="Shapiro H."/>
            <person name="Shiga Y."/>
            <person name="Skalitzky C."/>
            <person name="Smith Z."/>
            <person name="Souvorov A."/>
            <person name="Sung W."/>
            <person name="Tang Z."/>
            <person name="Tsuchiya D."/>
            <person name="Tu H."/>
            <person name="Vos H."/>
            <person name="Wang M."/>
            <person name="Wolf Y.I."/>
            <person name="Yamagata H."/>
            <person name="Yamada T."/>
            <person name="Ye Y."/>
            <person name="Shaw J.R."/>
            <person name="Andrews J."/>
            <person name="Crease T.J."/>
            <person name="Tang H."/>
            <person name="Lucas S.M."/>
            <person name="Robertson H.M."/>
            <person name="Bork P."/>
            <person name="Koonin E.V."/>
            <person name="Zdobnov E.M."/>
            <person name="Grigoriev I.V."/>
            <person name="Lynch M."/>
            <person name="Boore J.L."/>
        </authorList>
    </citation>
    <scope>NUCLEOTIDE SEQUENCE [LARGE SCALE GENOMIC DNA]</scope>
</reference>
<organism evidence="1 2">
    <name type="scientific">Daphnia pulex</name>
    <name type="common">Water flea</name>
    <dbReference type="NCBI Taxonomy" id="6669"/>
    <lineage>
        <taxon>Eukaryota</taxon>
        <taxon>Metazoa</taxon>
        <taxon>Ecdysozoa</taxon>
        <taxon>Arthropoda</taxon>
        <taxon>Crustacea</taxon>
        <taxon>Branchiopoda</taxon>
        <taxon>Diplostraca</taxon>
        <taxon>Cladocera</taxon>
        <taxon>Anomopoda</taxon>
        <taxon>Daphniidae</taxon>
        <taxon>Daphnia</taxon>
    </lineage>
</organism>
<evidence type="ECO:0000313" key="2">
    <source>
        <dbReference type="Proteomes" id="UP000000305"/>
    </source>
</evidence>
<evidence type="ECO:0000313" key="1">
    <source>
        <dbReference type="EMBL" id="EFX64781.1"/>
    </source>
</evidence>